<dbReference type="EMBL" id="WBVY01000009">
    <property type="protein sequence ID" value="KAB2654916.1"/>
    <property type="molecule type" value="Genomic_DNA"/>
</dbReference>
<gene>
    <name evidence="2" type="ORF">F9K94_22645</name>
</gene>
<protein>
    <submittedName>
        <fullName evidence="2">DUF4113 domain-containing protein</fullName>
    </submittedName>
</protein>
<reference evidence="2 3" key="1">
    <citation type="submission" date="2019-09" db="EMBL/GenBank/DDBJ databases">
        <title>Taxonomic organization of the family Brucellaceae based on a phylogenomic approach.</title>
        <authorList>
            <person name="Leclercq S."/>
            <person name="Cloeckaert A."/>
            <person name="Zygmunt M.S."/>
        </authorList>
    </citation>
    <scope>NUCLEOTIDE SEQUENCE [LARGE SCALE GENOMIC DNA]</scope>
    <source>
        <strain evidence="2 3">TA93</strain>
    </source>
</reference>
<evidence type="ECO:0000313" key="3">
    <source>
        <dbReference type="Proteomes" id="UP000460650"/>
    </source>
</evidence>
<evidence type="ECO:0000259" key="1">
    <source>
        <dbReference type="Pfam" id="PF13438"/>
    </source>
</evidence>
<proteinExistence type="predicted"/>
<name>A0A7V7VQR4_9HYPH</name>
<dbReference type="AlphaFoldDB" id="A0A7V7VQR4"/>
<dbReference type="Proteomes" id="UP000460650">
    <property type="component" value="Unassembled WGS sequence"/>
</dbReference>
<dbReference type="InterPro" id="IPR025188">
    <property type="entry name" value="DUF4113"/>
</dbReference>
<sequence>MRSGRTAVLLCLSPSPRLRRLVIDAQHLVSLRLGRNTFVPGAIGLQKAWATRLENRSPLYTMPFEDVPVAR</sequence>
<dbReference type="Pfam" id="PF13438">
    <property type="entry name" value="DUF4113"/>
    <property type="match status" value="1"/>
</dbReference>
<evidence type="ECO:0000313" key="2">
    <source>
        <dbReference type="EMBL" id="KAB2654916.1"/>
    </source>
</evidence>
<organism evidence="2 3">
    <name type="scientific">Brucella tritici</name>
    <dbReference type="NCBI Taxonomy" id="94626"/>
    <lineage>
        <taxon>Bacteria</taxon>
        <taxon>Pseudomonadati</taxon>
        <taxon>Pseudomonadota</taxon>
        <taxon>Alphaproteobacteria</taxon>
        <taxon>Hyphomicrobiales</taxon>
        <taxon>Brucellaceae</taxon>
        <taxon>Brucella/Ochrobactrum group</taxon>
        <taxon>Brucella</taxon>
    </lineage>
</organism>
<feature type="domain" description="DUF4113" evidence="1">
    <location>
        <begin position="32"/>
        <end position="70"/>
    </location>
</feature>
<comment type="caution">
    <text evidence="2">The sequence shown here is derived from an EMBL/GenBank/DDBJ whole genome shotgun (WGS) entry which is preliminary data.</text>
</comment>
<accession>A0A7V7VQR4</accession>